<dbReference type="PANTHER" id="PTHR45640">
    <property type="entry name" value="HEAT SHOCK PROTEIN HSP-12.2-RELATED"/>
    <property type="match status" value="1"/>
</dbReference>
<dbReference type="PROSITE" id="PS01031">
    <property type="entry name" value="SHSP"/>
    <property type="match status" value="1"/>
</dbReference>
<dbReference type="InterPro" id="IPR002068">
    <property type="entry name" value="A-crystallin/Hsp20_dom"/>
</dbReference>
<dbReference type="PRINTS" id="PR00299">
    <property type="entry name" value="ACRYSTALLIN"/>
</dbReference>
<evidence type="ECO:0000313" key="8">
    <source>
        <dbReference type="WBParaSite" id="nOo.2.0.1.t00889-RA"/>
    </source>
</evidence>
<dbReference type="Proteomes" id="UP000271087">
    <property type="component" value="Unassembled WGS sequence"/>
</dbReference>
<dbReference type="GO" id="GO:0005737">
    <property type="term" value="C:cytoplasm"/>
    <property type="evidence" value="ECO:0007669"/>
    <property type="project" value="TreeGrafter"/>
</dbReference>
<dbReference type="SUPFAM" id="SSF49764">
    <property type="entry name" value="HSP20-like chaperones"/>
    <property type="match status" value="1"/>
</dbReference>
<dbReference type="OrthoDB" id="1431247at2759"/>
<evidence type="ECO:0000313" key="7">
    <source>
        <dbReference type="Proteomes" id="UP000271087"/>
    </source>
</evidence>
<dbReference type="EMBL" id="UYRW01000098">
    <property type="protein sequence ID" value="VDK63034.1"/>
    <property type="molecule type" value="Genomic_DNA"/>
</dbReference>
<dbReference type="WBParaSite" id="nOo.2.0.1.t00889-RA">
    <property type="protein sequence ID" value="nOo.2.0.1.t00889-RA"/>
    <property type="gene ID" value="nOo.2.0.1.g00889"/>
</dbReference>
<evidence type="ECO:0000259" key="5">
    <source>
        <dbReference type="PROSITE" id="PS01031"/>
    </source>
</evidence>
<dbReference type="PANTHER" id="PTHR45640:SF13">
    <property type="entry name" value="HEAT SHOCK PROTEIN 22-RELATED"/>
    <property type="match status" value="1"/>
</dbReference>
<evidence type="ECO:0000256" key="3">
    <source>
        <dbReference type="RuleBase" id="RU003616"/>
    </source>
</evidence>
<dbReference type="GO" id="GO:0051082">
    <property type="term" value="F:unfolded protein binding"/>
    <property type="evidence" value="ECO:0007669"/>
    <property type="project" value="TreeGrafter"/>
</dbReference>
<dbReference type="Gene3D" id="2.60.40.790">
    <property type="match status" value="1"/>
</dbReference>
<evidence type="ECO:0000256" key="2">
    <source>
        <dbReference type="PROSITE-ProRule" id="PRU00285"/>
    </source>
</evidence>
<evidence type="ECO:0000256" key="4">
    <source>
        <dbReference type="SAM" id="MobiDB-lite"/>
    </source>
</evidence>
<feature type="region of interest" description="Disordered" evidence="4">
    <location>
        <begin position="29"/>
        <end position="51"/>
    </location>
</feature>
<protein>
    <submittedName>
        <fullName evidence="8">SHSP domain-containing protein</fullName>
    </submittedName>
</protein>
<comment type="similarity">
    <text evidence="2 3">Belongs to the small heat shock protein (HSP20) family.</text>
</comment>
<dbReference type="GO" id="GO:0009408">
    <property type="term" value="P:response to heat"/>
    <property type="evidence" value="ECO:0007669"/>
    <property type="project" value="TreeGrafter"/>
</dbReference>
<keyword evidence="1" id="KW-0346">Stress response</keyword>
<dbReference type="STRING" id="42157.A0A182DYY4"/>
<accession>A0A182DYY4</accession>
<dbReference type="InterPro" id="IPR008978">
    <property type="entry name" value="HSP20-like_chaperone"/>
</dbReference>
<dbReference type="InterPro" id="IPR001436">
    <property type="entry name" value="Alpha-crystallin/sHSP_animal"/>
</dbReference>
<dbReference type="CDD" id="cd06526">
    <property type="entry name" value="metazoan_ACD"/>
    <property type="match status" value="1"/>
</dbReference>
<proteinExistence type="inferred from homology"/>
<evidence type="ECO:0000313" key="6">
    <source>
        <dbReference type="EMBL" id="VDK63034.1"/>
    </source>
</evidence>
<dbReference type="Pfam" id="PF00011">
    <property type="entry name" value="HSP20"/>
    <property type="match status" value="1"/>
</dbReference>
<feature type="compositionally biased region" description="Basic residues" evidence="4">
    <location>
        <begin position="29"/>
        <end position="39"/>
    </location>
</feature>
<reference evidence="8" key="1">
    <citation type="submission" date="2016-06" db="UniProtKB">
        <authorList>
            <consortium name="WormBaseParasite"/>
        </authorList>
    </citation>
    <scope>IDENTIFICATION</scope>
</reference>
<reference evidence="6 7" key="2">
    <citation type="submission" date="2018-08" db="EMBL/GenBank/DDBJ databases">
        <authorList>
            <person name="Laetsch R D."/>
            <person name="Stevens L."/>
            <person name="Kumar S."/>
            <person name="Blaxter L. M."/>
        </authorList>
    </citation>
    <scope>NUCLEOTIDE SEQUENCE [LARGE SCALE GENOMIC DNA]</scope>
</reference>
<dbReference type="AlphaFoldDB" id="A0A182DYY4"/>
<evidence type="ECO:0000256" key="1">
    <source>
        <dbReference type="ARBA" id="ARBA00023016"/>
    </source>
</evidence>
<sequence>MNGMEWNEIRKKLPEMHPSATLSGWIKEKKHTREARKKSERMSSTSAYNRTSSYNRTYEKRIIEQGPKITGIGSPLHTSSMGSPLHVSTSNYQSPPITLSSINTSATGTGLIISHQQSDDYFYVQMDLSQFRPDDLKVSVANSHIIVEARHGEREDEFGLVERLLIRKFPLPSNVPADAVTSNLTADGHLSVTANSPRQKDDGGARTIPIKMIPNVIKTGIKSQNSTINEQSPIQE</sequence>
<dbReference type="GO" id="GO:0005634">
    <property type="term" value="C:nucleus"/>
    <property type="evidence" value="ECO:0007669"/>
    <property type="project" value="TreeGrafter"/>
</dbReference>
<feature type="compositionally biased region" description="Polar residues" evidence="4">
    <location>
        <begin position="42"/>
        <end position="51"/>
    </location>
</feature>
<gene>
    <name evidence="6" type="ORF">NOO_LOCUS889</name>
</gene>
<keyword evidence="7" id="KW-1185">Reference proteome</keyword>
<feature type="domain" description="SHSP" evidence="5">
    <location>
        <begin position="102"/>
        <end position="213"/>
    </location>
</feature>
<organism evidence="8">
    <name type="scientific">Onchocerca ochengi</name>
    <name type="common">Filarial nematode worm</name>
    <dbReference type="NCBI Taxonomy" id="42157"/>
    <lineage>
        <taxon>Eukaryota</taxon>
        <taxon>Metazoa</taxon>
        <taxon>Ecdysozoa</taxon>
        <taxon>Nematoda</taxon>
        <taxon>Chromadorea</taxon>
        <taxon>Rhabditida</taxon>
        <taxon>Spirurina</taxon>
        <taxon>Spiruromorpha</taxon>
        <taxon>Filarioidea</taxon>
        <taxon>Onchocercidae</taxon>
        <taxon>Onchocerca</taxon>
    </lineage>
</organism>
<dbReference type="GO" id="GO:0042026">
    <property type="term" value="P:protein refolding"/>
    <property type="evidence" value="ECO:0007669"/>
    <property type="project" value="TreeGrafter"/>
</dbReference>
<name>A0A182DYY4_ONCOC</name>